<dbReference type="RefSeq" id="WP_260073556.1">
    <property type="nucleotide sequence ID" value="NZ_JALXMO010000034.1"/>
</dbReference>
<protein>
    <recommendedName>
        <fullName evidence="3">SIR2-like domain-containing protein</fullName>
    </recommendedName>
</protein>
<accession>A0ABT2HSK6</accession>
<proteinExistence type="predicted"/>
<keyword evidence="2" id="KW-1185">Reference proteome</keyword>
<name>A0ABT2HSK6_9MICC</name>
<organism evidence="1 2">
    <name type="scientific">Nesterenkonia massiliensis</name>
    <dbReference type="NCBI Taxonomy" id="1232429"/>
    <lineage>
        <taxon>Bacteria</taxon>
        <taxon>Bacillati</taxon>
        <taxon>Actinomycetota</taxon>
        <taxon>Actinomycetes</taxon>
        <taxon>Micrococcales</taxon>
        <taxon>Micrococcaceae</taxon>
        <taxon>Nesterenkonia</taxon>
    </lineage>
</organism>
<dbReference type="EMBL" id="JALXMO010000034">
    <property type="protein sequence ID" value="MCT1607673.1"/>
    <property type="molecule type" value="Genomic_DNA"/>
</dbReference>
<sequence>MNVATITENLWSWLEEENLDEFVEEILKWANPQTVGLDPGAHRHNFEVVAGSLDRLGNAIASMTTLAKLEVDATQGLLAASDELRGLYRRIVAYVLLEVDSAAWDRDEEASLVDWDDLDDMAAALVELHDVETVSIYTLNYDSLLMSALLEQSKRVYDGFRWLEANEPLEPWGNITLYPLHGGIGIYADSEGEVRKRRLDDVREEELLERWVEGEDNGEIPQVILGDTKDSAVLHRPFSTHYGQLSADLALPYTREVVVGGYGFGDRPVNRALGLFLAADEHRRLLDWRPRATQEVGAVLRALREPLSDDDRKRITAEQILAEDIALPSADAVRALGTSDAGS</sequence>
<evidence type="ECO:0000313" key="2">
    <source>
        <dbReference type="Proteomes" id="UP001205046"/>
    </source>
</evidence>
<evidence type="ECO:0000313" key="1">
    <source>
        <dbReference type="EMBL" id="MCT1607673.1"/>
    </source>
</evidence>
<dbReference type="Proteomes" id="UP001205046">
    <property type="component" value="Unassembled WGS sequence"/>
</dbReference>
<evidence type="ECO:0008006" key="3">
    <source>
        <dbReference type="Google" id="ProtNLM"/>
    </source>
</evidence>
<gene>
    <name evidence="1" type="ORF">M3B43_10160</name>
</gene>
<reference evidence="1 2" key="1">
    <citation type="submission" date="2022-04" db="EMBL/GenBank/DDBJ databases">
        <title>Human microbiome associated bacterial genomes.</title>
        <authorList>
            <person name="Sandstrom S."/>
            <person name="Salamzade R."/>
            <person name="Kalan L.R."/>
        </authorList>
    </citation>
    <scope>NUCLEOTIDE SEQUENCE [LARGE SCALE GENOMIC DNA]</scope>
    <source>
        <strain evidence="2">p3-SID767</strain>
    </source>
</reference>
<comment type="caution">
    <text evidence="1">The sequence shown here is derived from an EMBL/GenBank/DDBJ whole genome shotgun (WGS) entry which is preliminary data.</text>
</comment>